<keyword evidence="4" id="KW-0539">Nucleus</keyword>
<dbReference type="AlphaFoldDB" id="A0A6G1F756"/>
<feature type="region of interest" description="Disordered" evidence="5">
    <location>
        <begin position="154"/>
        <end position="175"/>
    </location>
</feature>
<dbReference type="NCBIfam" id="TIGR01557">
    <property type="entry name" value="myb_SHAQKYF"/>
    <property type="match status" value="1"/>
</dbReference>
<evidence type="ECO:0000256" key="1">
    <source>
        <dbReference type="ARBA" id="ARBA00023015"/>
    </source>
</evidence>
<accession>A0A6G1F756</accession>
<feature type="region of interest" description="Disordered" evidence="5">
    <location>
        <begin position="23"/>
        <end position="52"/>
    </location>
</feature>
<evidence type="ECO:0000313" key="8">
    <source>
        <dbReference type="Proteomes" id="UP000479710"/>
    </source>
</evidence>
<feature type="region of interest" description="Disordered" evidence="5">
    <location>
        <begin position="330"/>
        <end position="355"/>
    </location>
</feature>
<dbReference type="Gene3D" id="1.10.10.60">
    <property type="entry name" value="Homeodomain-like"/>
    <property type="match status" value="1"/>
</dbReference>
<feature type="compositionally biased region" description="Polar residues" evidence="5">
    <location>
        <begin position="43"/>
        <end position="52"/>
    </location>
</feature>
<keyword evidence="8" id="KW-1185">Reference proteome</keyword>
<evidence type="ECO:0000313" key="7">
    <source>
        <dbReference type="EMBL" id="KAF0932669.1"/>
    </source>
</evidence>
<feature type="domain" description="HTH myb-type" evidence="6">
    <location>
        <begin position="265"/>
        <end position="325"/>
    </location>
</feature>
<organism evidence="7 8">
    <name type="scientific">Oryza meyeriana var. granulata</name>
    <dbReference type="NCBI Taxonomy" id="110450"/>
    <lineage>
        <taxon>Eukaryota</taxon>
        <taxon>Viridiplantae</taxon>
        <taxon>Streptophyta</taxon>
        <taxon>Embryophyta</taxon>
        <taxon>Tracheophyta</taxon>
        <taxon>Spermatophyta</taxon>
        <taxon>Magnoliopsida</taxon>
        <taxon>Liliopsida</taxon>
        <taxon>Poales</taxon>
        <taxon>Poaceae</taxon>
        <taxon>BOP clade</taxon>
        <taxon>Oryzoideae</taxon>
        <taxon>Oryzeae</taxon>
        <taxon>Oryzinae</taxon>
        <taxon>Oryza</taxon>
        <taxon>Oryza meyeriana</taxon>
    </lineage>
</organism>
<dbReference type="Pfam" id="PF14379">
    <property type="entry name" value="Myb_CC_LHEQLE"/>
    <property type="match status" value="1"/>
</dbReference>
<keyword evidence="3" id="KW-0804">Transcription</keyword>
<dbReference type="OrthoDB" id="551907at2759"/>
<dbReference type="PANTHER" id="PTHR31499">
    <property type="entry name" value="MYB FAMILY TRANSCRIPTION FACTOR PHL11"/>
    <property type="match status" value="1"/>
</dbReference>
<dbReference type="FunFam" id="1.10.10.60:FF:000002">
    <property type="entry name" value="Myb family transcription factor"/>
    <property type="match status" value="1"/>
</dbReference>
<evidence type="ECO:0000256" key="3">
    <source>
        <dbReference type="ARBA" id="ARBA00023163"/>
    </source>
</evidence>
<dbReference type="EMBL" id="SPHZ02000001">
    <property type="protein sequence ID" value="KAF0932669.1"/>
    <property type="molecule type" value="Genomic_DNA"/>
</dbReference>
<evidence type="ECO:0000256" key="5">
    <source>
        <dbReference type="SAM" id="MobiDB-lite"/>
    </source>
</evidence>
<protein>
    <recommendedName>
        <fullName evidence="6">HTH myb-type domain-containing protein</fullName>
    </recommendedName>
</protein>
<dbReference type="Pfam" id="PF00249">
    <property type="entry name" value="Myb_DNA-binding"/>
    <property type="match status" value="1"/>
</dbReference>
<reference evidence="7 8" key="1">
    <citation type="submission" date="2019-11" db="EMBL/GenBank/DDBJ databases">
        <title>Whole genome sequence of Oryza granulata.</title>
        <authorList>
            <person name="Li W."/>
        </authorList>
    </citation>
    <scope>NUCLEOTIDE SEQUENCE [LARGE SCALE GENOMIC DNA]</scope>
    <source>
        <strain evidence="8">cv. Menghai</strain>
        <tissue evidence="7">Leaf</tissue>
    </source>
</reference>
<feature type="region of interest" description="Disordered" evidence="5">
    <location>
        <begin position="72"/>
        <end position="93"/>
    </location>
</feature>
<name>A0A6G1F756_9ORYZ</name>
<evidence type="ECO:0000256" key="4">
    <source>
        <dbReference type="ARBA" id="ARBA00023242"/>
    </source>
</evidence>
<gene>
    <name evidence="7" type="ORF">E2562_011967</name>
</gene>
<keyword evidence="2" id="KW-0238">DNA-binding</keyword>
<dbReference type="Proteomes" id="UP000479710">
    <property type="component" value="Unassembled WGS sequence"/>
</dbReference>
<dbReference type="SUPFAM" id="SSF46689">
    <property type="entry name" value="Homeodomain-like"/>
    <property type="match status" value="1"/>
</dbReference>
<feature type="region of interest" description="Disordered" evidence="5">
    <location>
        <begin position="401"/>
        <end position="480"/>
    </location>
</feature>
<dbReference type="InterPro" id="IPR025756">
    <property type="entry name" value="Myb_CC_LHEQLE"/>
</dbReference>
<dbReference type="InterPro" id="IPR046955">
    <property type="entry name" value="PHR1-like"/>
</dbReference>
<evidence type="ECO:0000256" key="2">
    <source>
        <dbReference type="ARBA" id="ARBA00023125"/>
    </source>
</evidence>
<dbReference type="InterPro" id="IPR009057">
    <property type="entry name" value="Homeodomain-like_sf"/>
</dbReference>
<feature type="compositionally biased region" description="Basic and acidic residues" evidence="5">
    <location>
        <begin position="330"/>
        <end position="342"/>
    </location>
</feature>
<dbReference type="GO" id="GO:0003677">
    <property type="term" value="F:DNA binding"/>
    <property type="evidence" value="ECO:0007669"/>
    <property type="project" value="UniProtKB-KW"/>
</dbReference>
<dbReference type="InterPro" id="IPR001005">
    <property type="entry name" value="SANT/Myb"/>
</dbReference>
<keyword evidence="1" id="KW-0805">Transcription regulation</keyword>
<evidence type="ECO:0000259" key="6">
    <source>
        <dbReference type="PROSITE" id="PS51294"/>
    </source>
</evidence>
<comment type="caution">
    <text evidence="7">The sequence shown here is derived from an EMBL/GenBank/DDBJ whole genome shotgun (WGS) entry which is preliminary data.</text>
</comment>
<proteinExistence type="predicted"/>
<dbReference type="PROSITE" id="PS51294">
    <property type="entry name" value="HTH_MYB"/>
    <property type="match status" value="1"/>
</dbReference>
<feature type="compositionally biased region" description="Acidic residues" evidence="5">
    <location>
        <begin position="469"/>
        <end position="480"/>
    </location>
</feature>
<dbReference type="InterPro" id="IPR006447">
    <property type="entry name" value="Myb_dom_plants"/>
</dbReference>
<dbReference type="PANTHER" id="PTHR31499:SF80">
    <property type="entry name" value="HTH MYB-TYPE DOMAIN-CONTAINING PROTEIN"/>
    <property type="match status" value="1"/>
</dbReference>
<feature type="compositionally biased region" description="Basic and acidic residues" evidence="5">
    <location>
        <begin position="158"/>
        <end position="171"/>
    </location>
</feature>
<sequence>MSSQSVVAVKQITAPDKIVETCPSTQHSARKLFDVKPGYQGSMDDNLSSTSQSSNIKIGLIRSSSLPNILPFQKRSSESEPGSPLSHVSHPNVSEPVYSNSSTFCASLFSSSSTDSEPCRQLGTLPFLPHPPKCEQQVSAGHSSCSSLLLSGDGDIGNAHDEPEQSDDLKDFLNLSGGDASDGSFHGENNAMAFAEQMEFQFLSEQLGIAITDNEESPRLDDIYGTPPQLSSLPVSSCSNQSVQNVGSPVKVQLSLPRTSSGSATTNKARLRWTLELHERFVEAVNKLDGPEKATPKGVLKLMKVEGLTIYHVKSHLQKYRLAKYLPETKEDNKASSEDKKAQSGSSGNDSGKKKNLQVAEALRMQMEVQKQLHEQLEVQRQLQLRIEEHARYLQRILEEQHKGSSSLPLKPPSEAQPESPKPASKQKEAESEAGAATSPQPSEMRSPDADAECKSSPVGSKRVRVHVDDDEDEREPQCS</sequence>
<dbReference type="GO" id="GO:0003700">
    <property type="term" value="F:DNA-binding transcription factor activity"/>
    <property type="evidence" value="ECO:0007669"/>
    <property type="project" value="InterPro"/>
</dbReference>
<dbReference type="InterPro" id="IPR017930">
    <property type="entry name" value="Myb_dom"/>
</dbReference>